<proteinExistence type="inferred from homology"/>
<protein>
    <submittedName>
        <fullName evidence="10">HlyD family efflux transporter periplasmic adaptor subunit</fullName>
    </submittedName>
</protein>
<dbReference type="RefSeq" id="WP_190464757.1">
    <property type="nucleotide sequence ID" value="NZ_JACJPW010000028.1"/>
</dbReference>
<evidence type="ECO:0000256" key="1">
    <source>
        <dbReference type="ARBA" id="ARBA00004167"/>
    </source>
</evidence>
<dbReference type="CDD" id="cd06850">
    <property type="entry name" value="biotinyl_domain"/>
    <property type="match status" value="1"/>
</dbReference>
<accession>A0A926VFR4</accession>
<dbReference type="GO" id="GO:0016020">
    <property type="term" value="C:membrane"/>
    <property type="evidence" value="ECO:0007669"/>
    <property type="project" value="UniProtKB-SubCell"/>
</dbReference>
<dbReference type="InterPro" id="IPR050739">
    <property type="entry name" value="MFP"/>
</dbReference>
<dbReference type="Gene3D" id="2.40.30.170">
    <property type="match status" value="1"/>
</dbReference>
<evidence type="ECO:0000313" key="10">
    <source>
        <dbReference type="EMBL" id="MBD2181947.1"/>
    </source>
</evidence>
<keyword evidence="6" id="KW-0175">Coiled coil</keyword>
<evidence type="ECO:0000256" key="7">
    <source>
        <dbReference type="SAM" id="MobiDB-lite"/>
    </source>
</evidence>
<dbReference type="PANTHER" id="PTHR30386:SF26">
    <property type="entry name" value="TRANSPORT PROTEIN COMB"/>
    <property type="match status" value="1"/>
</dbReference>
<feature type="coiled-coil region" evidence="6">
    <location>
        <begin position="131"/>
        <end position="269"/>
    </location>
</feature>
<feature type="coiled-coil region" evidence="6">
    <location>
        <begin position="301"/>
        <end position="360"/>
    </location>
</feature>
<feature type="compositionally biased region" description="Polar residues" evidence="7">
    <location>
        <begin position="1"/>
        <end position="26"/>
    </location>
</feature>
<evidence type="ECO:0000313" key="11">
    <source>
        <dbReference type="Proteomes" id="UP000641646"/>
    </source>
</evidence>
<dbReference type="Pfam" id="PF26002">
    <property type="entry name" value="Beta-barrel_AprE"/>
    <property type="match status" value="1"/>
</dbReference>
<dbReference type="Proteomes" id="UP000641646">
    <property type="component" value="Unassembled WGS sequence"/>
</dbReference>
<keyword evidence="3 8" id="KW-0812">Transmembrane</keyword>
<dbReference type="SUPFAM" id="SSF51230">
    <property type="entry name" value="Single hybrid motif"/>
    <property type="match status" value="1"/>
</dbReference>
<dbReference type="PANTHER" id="PTHR30386">
    <property type="entry name" value="MEMBRANE FUSION SUBUNIT OF EMRAB-TOLC MULTIDRUG EFFLUX PUMP"/>
    <property type="match status" value="1"/>
</dbReference>
<feature type="region of interest" description="Disordered" evidence="7">
    <location>
        <begin position="1"/>
        <end position="44"/>
    </location>
</feature>
<dbReference type="Gene3D" id="2.40.50.100">
    <property type="match status" value="1"/>
</dbReference>
<feature type="domain" description="AprE-like beta-barrel" evidence="9">
    <location>
        <begin position="498"/>
        <end position="588"/>
    </location>
</feature>
<organism evidence="10 11">
    <name type="scientific">Aerosakkonema funiforme FACHB-1375</name>
    <dbReference type="NCBI Taxonomy" id="2949571"/>
    <lineage>
        <taxon>Bacteria</taxon>
        <taxon>Bacillati</taxon>
        <taxon>Cyanobacteriota</taxon>
        <taxon>Cyanophyceae</taxon>
        <taxon>Oscillatoriophycideae</taxon>
        <taxon>Aerosakkonematales</taxon>
        <taxon>Aerosakkonemataceae</taxon>
        <taxon>Aerosakkonema</taxon>
    </lineage>
</organism>
<dbReference type="InterPro" id="IPR011053">
    <property type="entry name" value="Single_hybrid_motif"/>
</dbReference>
<dbReference type="AlphaFoldDB" id="A0A926VFR4"/>
<dbReference type="PRINTS" id="PR01490">
    <property type="entry name" value="RTXTOXIND"/>
</dbReference>
<sequence length="612" mass="68859">MPNTRSTLDSITSRNGHSLTDQTLAENISDRSPEISESPADDWSPLSKELIDTLPQVWTRGLLYLMLVFAGIVLPWSMLSKVDETGTARGRLEPSGATQRLDAAVPGTVIQVSVKEGQRVKAGQVLMELESDVLRSDLQQAETKLEGQQNRMAQLELIKNQLLIAIRAQEQQNEAQNLEKLAQIEQARQNLNSNKTAYTLQAEKLAQIQEAQANLTASKTAYTLQQEKLAQIQEAQENLEAKKTAYTLQQEKLAQIEEARQNINATKTAYILADSRYKKDMAEVERYRKLWQQGVVPEVKVVEKQQLAEESERLRSQAEAEIKLAEARLKEQQGSYDKMIHQADAEIKLAEARLKEQQGSYDKMIHQANADIKLAEARLKEQQGGYEKMLHQAKTEIEQAQSYVKEQQSGYESLLQAGKLAVLKSQEQLKDLQVQITTLNAEIAQSKSQIESLKFQLGQRVLRSPVEGTIFQLPIERAGAVVQPGQTIAQIAPEEAPLVLRANISSTESGFLRVGMPVKLKFDAYPFQDYGIIDGRLTWISPDSKITQTDRGTVETYELEITLDRTYIQAQNKRIDLNPGQTATAEVIVRQRRVIDFILDPFKKLQKDGLQL</sequence>
<evidence type="ECO:0000256" key="2">
    <source>
        <dbReference type="ARBA" id="ARBA00009477"/>
    </source>
</evidence>
<feature type="transmembrane region" description="Helical" evidence="8">
    <location>
        <begin position="61"/>
        <end position="79"/>
    </location>
</feature>
<reference evidence="10" key="2">
    <citation type="submission" date="2020-08" db="EMBL/GenBank/DDBJ databases">
        <authorList>
            <person name="Chen M."/>
            <person name="Teng W."/>
            <person name="Zhao L."/>
            <person name="Hu C."/>
            <person name="Zhou Y."/>
            <person name="Han B."/>
            <person name="Song L."/>
            <person name="Shu W."/>
        </authorList>
    </citation>
    <scope>NUCLEOTIDE SEQUENCE</scope>
    <source>
        <strain evidence="10">FACHB-1375</strain>
    </source>
</reference>
<feature type="coiled-coil region" evidence="6">
    <location>
        <begin position="422"/>
        <end position="456"/>
    </location>
</feature>
<reference evidence="10" key="1">
    <citation type="journal article" date="2015" name="ISME J.">
        <title>Draft Genome Sequence of Streptomyces incarnatus NRRL8089, which Produces the Nucleoside Antibiotic Sinefungin.</title>
        <authorList>
            <person name="Oshima K."/>
            <person name="Hattori M."/>
            <person name="Shimizu H."/>
            <person name="Fukuda K."/>
            <person name="Nemoto M."/>
            <person name="Inagaki K."/>
            <person name="Tamura T."/>
        </authorList>
    </citation>
    <scope>NUCLEOTIDE SEQUENCE</scope>
    <source>
        <strain evidence="10">FACHB-1375</strain>
    </source>
</reference>
<evidence type="ECO:0000256" key="3">
    <source>
        <dbReference type="ARBA" id="ARBA00022692"/>
    </source>
</evidence>
<dbReference type="SUPFAM" id="SSF111369">
    <property type="entry name" value="HlyD-like secretion proteins"/>
    <property type="match status" value="1"/>
</dbReference>
<evidence type="ECO:0000256" key="5">
    <source>
        <dbReference type="ARBA" id="ARBA00023136"/>
    </source>
</evidence>
<dbReference type="InterPro" id="IPR058982">
    <property type="entry name" value="Beta-barrel_AprE"/>
</dbReference>
<evidence type="ECO:0000256" key="4">
    <source>
        <dbReference type="ARBA" id="ARBA00022989"/>
    </source>
</evidence>
<keyword evidence="4 8" id="KW-1133">Transmembrane helix</keyword>
<evidence type="ECO:0000256" key="6">
    <source>
        <dbReference type="SAM" id="Coils"/>
    </source>
</evidence>
<evidence type="ECO:0000256" key="8">
    <source>
        <dbReference type="SAM" id="Phobius"/>
    </source>
</evidence>
<dbReference type="EMBL" id="JACJPW010000028">
    <property type="protein sequence ID" value="MBD2181947.1"/>
    <property type="molecule type" value="Genomic_DNA"/>
</dbReference>
<comment type="caution">
    <text evidence="10">The sequence shown here is derived from an EMBL/GenBank/DDBJ whole genome shotgun (WGS) entry which is preliminary data.</text>
</comment>
<name>A0A926VFR4_9CYAN</name>
<comment type="subcellular location">
    <subcellularLocation>
        <location evidence="1">Membrane</location>
        <topology evidence="1">Single-pass membrane protein</topology>
    </subcellularLocation>
</comment>
<evidence type="ECO:0000259" key="9">
    <source>
        <dbReference type="Pfam" id="PF26002"/>
    </source>
</evidence>
<keyword evidence="11" id="KW-1185">Reference proteome</keyword>
<gene>
    <name evidence="10" type="ORF">H6G03_12670</name>
</gene>
<comment type="similarity">
    <text evidence="2">Belongs to the membrane fusion protein (MFP) (TC 8.A.1) family.</text>
</comment>
<keyword evidence="5 8" id="KW-0472">Membrane</keyword>